<evidence type="ECO:0000313" key="6">
    <source>
        <dbReference type="Proteomes" id="UP000646827"/>
    </source>
</evidence>
<feature type="transmembrane region" description="Helical" evidence="4">
    <location>
        <begin position="167"/>
        <end position="183"/>
    </location>
</feature>
<dbReference type="PRINTS" id="PR00463">
    <property type="entry name" value="EP450I"/>
</dbReference>
<sequence>MSEQSILSNRLYNNKSIEKFITLISNTTGLSHSASATTAGVVVLTATILFAWKQTRLTRKIIPLVGIPVPKGALPIVGHLPLLGTDLAETFRKWHKELGPIFRIKMGSKDVVIVGDPVLTQELLATNGKYTSNRPDSFSAHDFGQGTPKGLVLGEANNKRWNAARRIAILLFFNNLFLSYIAIDTLGPKRTEEQTPVLSKEADEFVDLVATGENINPLQALTRVSLNFILLTMCNTRTASIEDPFYKQSTNIINSFMELTDPKYVISFLIPSLQLLEPLTGDQKRVRNFFQQKSRPYFESLIEKGLNADGDNMVKTMNNELNQGKRGNYNEIIHIVHDIIIAGTDTTAISITWGFLQISTKPDVQKKIQQEIDAFVNKNGRTPQFHERNEVPYLTAVQRECIRLRPTTDFAVTHIANEDFEWRGNFIPSQTWFFPNMVEAHMDPKKYPNPREFRPERFLDQEDTMASSLHRKVEDRDQFNFGWGR</sequence>
<proteinExistence type="predicted"/>
<dbReference type="GO" id="GO:0016705">
    <property type="term" value="F:oxidoreductase activity, acting on paired donors, with incorporation or reduction of molecular oxygen"/>
    <property type="evidence" value="ECO:0007669"/>
    <property type="project" value="InterPro"/>
</dbReference>
<evidence type="ECO:0000256" key="3">
    <source>
        <dbReference type="ARBA" id="ARBA00023004"/>
    </source>
</evidence>
<dbReference type="Pfam" id="PF00067">
    <property type="entry name" value="p450"/>
    <property type="match status" value="1"/>
</dbReference>
<feature type="transmembrane region" description="Helical" evidence="4">
    <location>
        <begin position="33"/>
        <end position="52"/>
    </location>
</feature>
<keyword evidence="4" id="KW-0472">Membrane</keyword>
<comment type="caution">
    <text evidence="5">The sequence shown here is derived from an EMBL/GenBank/DDBJ whole genome shotgun (WGS) entry which is preliminary data.</text>
</comment>
<dbReference type="InterPro" id="IPR002401">
    <property type="entry name" value="Cyt_P450_E_grp-I"/>
</dbReference>
<keyword evidence="3" id="KW-0408">Iron</keyword>
<dbReference type="InterPro" id="IPR050364">
    <property type="entry name" value="Cytochrome_P450_fung"/>
</dbReference>
<keyword evidence="4" id="KW-1133">Transmembrane helix</keyword>
<dbReference type="GO" id="GO:0005506">
    <property type="term" value="F:iron ion binding"/>
    <property type="evidence" value="ECO:0007669"/>
    <property type="project" value="InterPro"/>
</dbReference>
<evidence type="ECO:0000256" key="4">
    <source>
        <dbReference type="SAM" id="Phobius"/>
    </source>
</evidence>
<dbReference type="Gene3D" id="1.10.630.10">
    <property type="entry name" value="Cytochrome P450"/>
    <property type="match status" value="1"/>
</dbReference>
<dbReference type="PANTHER" id="PTHR46300:SF6">
    <property type="entry name" value="CYTOCHROME P450 2C30"/>
    <property type="match status" value="1"/>
</dbReference>
<name>A0A8H7S9R8_9FUNG</name>
<protein>
    <recommendedName>
        <fullName evidence="7">Cytochrome P450</fullName>
    </recommendedName>
</protein>
<dbReference type="SUPFAM" id="SSF48264">
    <property type="entry name" value="Cytochrome P450"/>
    <property type="match status" value="1"/>
</dbReference>
<evidence type="ECO:0008006" key="7">
    <source>
        <dbReference type="Google" id="ProtNLM"/>
    </source>
</evidence>
<dbReference type="EMBL" id="JAEPRB010000038">
    <property type="protein sequence ID" value="KAG2224700.1"/>
    <property type="molecule type" value="Genomic_DNA"/>
</dbReference>
<dbReference type="Proteomes" id="UP000646827">
    <property type="component" value="Unassembled WGS sequence"/>
</dbReference>
<dbReference type="GO" id="GO:0020037">
    <property type="term" value="F:heme binding"/>
    <property type="evidence" value="ECO:0007669"/>
    <property type="project" value="InterPro"/>
</dbReference>
<dbReference type="GO" id="GO:0004497">
    <property type="term" value="F:monooxygenase activity"/>
    <property type="evidence" value="ECO:0007669"/>
    <property type="project" value="InterPro"/>
</dbReference>
<reference evidence="5 6" key="1">
    <citation type="submission" date="2020-12" db="EMBL/GenBank/DDBJ databases">
        <title>Metabolic potential, ecology and presence of endohyphal bacteria is reflected in genomic diversity of Mucoromycotina.</title>
        <authorList>
            <person name="Muszewska A."/>
            <person name="Okrasinska A."/>
            <person name="Steczkiewicz K."/>
            <person name="Drgas O."/>
            <person name="Orlowska M."/>
            <person name="Perlinska-Lenart U."/>
            <person name="Aleksandrzak-Piekarczyk T."/>
            <person name="Szatraj K."/>
            <person name="Zielenkiewicz U."/>
            <person name="Pilsyk S."/>
            <person name="Malc E."/>
            <person name="Mieczkowski P."/>
            <person name="Kruszewska J.S."/>
            <person name="Biernat P."/>
            <person name="Pawlowska J."/>
        </authorList>
    </citation>
    <scope>NUCLEOTIDE SEQUENCE [LARGE SCALE GENOMIC DNA]</scope>
    <source>
        <strain evidence="5 6">CBS 142.35</strain>
    </source>
</reference>
<dbReference type="AlphaFoldDB" id="A0A8H7S9R8"/>
<keyword evidence="4" id="KW-0812">Transmembrane</keyword>
<dbReference type="OrthoDB" id="1470350at2759"/>
<evidence type="ECO:0000256" key="1">
    <source>
        <dbReference type="ARBA" id="ARBA00022723"/>
    </source>
</evidence>
<keyword evidence="1" id="KW-0479">Metal-binding</keyword>
<dbReference type="InterPro" id="IPR001128">
    <property type="entry name" value="Cyt_P450"/>
</dbReference>
<gene>
    <name evidence="5" type="ORF">INT45_009015</name>
</gene>
<dbReference type="PANTHER" id="PTHR46300">
    <property type="entry name" value="P450, PUTATIVE (EUROFUNG)-RELATED-RELATED"/>
    <property type="match status" value="1"/>
</dbReference>
<keyword evidence="6" id="KW-1185">Reference proteome</keyword>
<evidence type="ECO:0000256" key="2">
    <source>
        <dbReference type="ARBA" id="ARBA00023002"/>
    </source>
</evidence>
<accession>A0A8H7S9R8</accession>
<dbReference type="InterPro" id="IPR036396">
    <property type="entry name" value="Cyt_P450_sf"/>
</dbReference>
<evidence type="ECO:0000313" key="5">
    <source>
        <dbReference type="EMBL" id="KAG2224700.1"/>
    </source>
</evidence>
<keyword evidence="2" id="KW-0560">Oxidoreductase</keyword>
<organism evidence="5 6">
    <name type="scientific">Circinella minor</name>
    <dbReference type="NCBI Taxonomy" id="1195481"/>
    <lineage>
        <taxon>Eukaryota</taxon>
        <taxon>Fungi</taxon>
        <taxon>Fungi incertae sedis</taxon>
        <taxon>Mucoromycota</taxon>
        <taxon>Mucoromycotina</taxon>
        <taxon>Mucoromycetes</taxon>
        <taxon>Mucorales</taxon>
        <taxon>Lichtheimiaceae</taxon>
        <taxon>Circinella</taxon>
    </lineage>
</organism>